<evidence type="ECO:0000256" key="10">
    <source>
        <dbReference type="PROSITE-ProRule" id="PRU00282"/>
    </source>
</evidence>
<keyword evidence="4 10" id="KW-0812">Transmembrane</keyword>
<feature type="repeat" description="Solcar" evidence="10">
    <location>
        <begin position="172"/>
        <end position="256"/>
    </location>
</feature>
<dbReference type="InterPro" id="IPR023395">
    <property type="entry name" value="MCP_dom_sf"/>
</dbReference>
<dbReference type="PROSITE" id="PS50920">
    <property type="entry name" value="SOLCAR"/>
    <property type="match status" value="3"/>
</dbReference>
<dbReference type="GO" id="GO:0005743">
    <property type="term" value="C:mitochondrial inner membrane"/>
    <property type="evidence" value="ECO:0007669"/>
    <property type="project" value="UniProtKB-SubCell"/>
</dbReference>
<evidence type="ECO:0000256" key="5">
    <source>
        <dbReference type="ARBA" id="ARBA00022737"/>
    </source>
</evidence>
<dbReference type="GO" id="GO:0005315">
    <property type="term" value="F:phosphate transmembrane transporter activity"/>
    <property type="evidence" value="ECO:0007669"/>
    <property type="project" value="InterPro"/>
</dbReference>
<feature type="transmembrane region" description="Helical" evidence="12">
    <location>
        <begin position="77"/>
        <end position="102"/>
    </location>
</feature>
<evidence type="ECO:0000313" key="13">
    <source>
        <dbReference type="EMBL" id="CAD8394685.1"/>
    </source>
</evidence>
<keyword evidence="7 12" id="KW-1133">Transmembrane helix</keyword>
<dbReference type="InterPro" id="IPR044677">
    <property type="entry name" value="SLC25A3/Pic2/Mir1-like"/>
</dbReference>
<evidence type="ECO:0000256" key="6">
    <source>
        <dbReference type="ARBA" id="ARBA00022792"/>
    </source>
</evidence>
<dbReference type="PRINTS" id="PR00926">
    <property type="entry name" value="MITOCARRIER"/>
</dbReference>
<evidence type="ECO:0000256" key="7">
    <source>
        <dbReference type="ARBA" id="ARBA00022989"/>
    </source>
</evidence>
<sequence>MDRVEVPRSSRDIRFLHVFGIAVVCAGIGLGAKKRLNKVASARLWNGLLGVVGLTFGVFCYHGIADAAEAGALRWKLFFQLFLAGGMCAFLTHAACTPIDVVKTRLQTQSQKYSGALDAIRSIVKDEGPQTLLKGLGATATGYFLHGAFKYSFYEVFKVTLAESPEVAKMKPPLGVAALGGFLAECVACILLCPMEAIRIRSVSDPTFPSSVAGGLQLLLKSEGMNGLYKGLPSLLLRQVPYTVGQFVSFEFTLVLVKLLVEPLVGGADGKTESITGTGAMVISLGAGLLAGAMASVVSQPGDTILSKINQEESEEQSAFANIKNIVLKLGISGLFLGLGTRLVQVSFMIGGQFLIYDSIKLMCGIQPASAVPSTVANAIAKGTVVGGGD</sequence>
<evidence type="ECO:0000256" key="11">
    <source>
        <dbReference type="RuleBase" id="RU000488"/>
    </source>
</evidence>
<dbReference type="SUPFAM" id="SSF103506">
    <property type="entry name" value="Mitochondrial carrier"/>
    <property type="match status" value="1"/>
</dbReference>
<evidence type="ECO:0000256" key="2">
    <source>
        <dbReference type="ARBA" id="ARBA00006375"/>
    </source>
</evidence>
<evidence type="ECO:0000256" key="3">
    <source>
        <dbReference type="ARBA" id="ARBA00022448"/>
    </source>
</evidence>
<protein>
    <submittedName>
        <fullName evidence="13">Uncharacterized protein</fullName>
    </submittedName>
</protein>
<dbReference type="Pfam" id="PF00153">
    <property type="entry name" value="Mito_carr"/>
    <property type="match status" value="3"/>
</dbReference>
<dbReference type="AlphaFoldDB" id="A0A7S0BJA3"/>
<keyword evidence="8" id="KW-0496">Mitochondrion</keyword>
<dbReference type="PANTHER" id="PTHR45671">
    <property type="entry name" value="SOLUTE CARRIER FAMILY 25 (MITOCHONDRIAL CARRIER PHOSPHATE CARRIER), MEMBER 3, LIKE-RELATED-RELATED"/>
    <property type="match status" value="1"/>
</dbReference>
<feature type="transmembrane region" description="Helical" evidence="12">
    <location>
        <begin position="44"/>
        <end position="65"/>
    </location>
</feature>
<dbReference type="InterPro" id="IPR002067">
    <property type="entry name" value="MCP"/>
</dbReference>
<gene>
    <name evidence="13" type="ORF">RMAR0315_LOCUS4670</name>
</gene>
<keyword evidence="9 10" id="KW-0472">Membrane</keyword>
<dbReference type="Gene3D" id="1.50.40.10">
    <property type="entry name" value="Mitochondrial carrier domain"/>
    <property type="match status" value="2"/>
</dbReference>
<feature type="repeat" description="Solcar" evidence="10">
    <location>
        <begin position="76"/>
        <end position="160"/>
    </location>
</feature>
<comment type="similarity">
    <text evidence="2 11">Belongs to the mitochondrial carrier (TC 2.A.29) family.</text>
</comment>
<reference evidence="13" key="1">
    <citation type="submission" date="2021-01" db="EMBL/GenBank/DDBJ databases">
        <authorList>
            <person name="Corre E."/>
            <person name="Pelletier E."/>
            <person name="Niang G."/>
            <person name="Scheremetjew M."/>
            <person name="Finn R."/>
            <person name="Kale V."/>
            <person name="Holt S."/>
            <person name="Cochrane G."/>
            <person name="Meng A."/>
            <person name="Brown T."/>
            <person name="Cohen L."/>
        </authorList>
    </citation>
    <scope>NUCLEOTIDE SEQUENCE</scope>
    <source>
        <strain evidence="13">UTEX LB 2760</strain>
    </source>
</reference>
<evidence type="ECO:0000256" key="1">
    <source>
        <dbReference type="ARBA" id="ARBA00004448"/>
    </source>
</evidence>
<dbReference type="PANTHER" id="PTHR45671:SF12">
    <property type="entry name" value="MITOCHONDRIAL PHOSPHATE CARRIER PROTEIN"/>
    <property type="match status" value="1"/>
</dbReference>
<evidence type="ECO:0000256" key="9">
    <source>
        <dbReference type="ARBA" id="ARBA00023136"/>
    </source>
</evidence>
<feature type="transmembrane region" description="Helical" evidence="12">
    <location>
        <begin position="15"/>
        <end position="32"/>
    </location>
</feature>
<dbReference type="GO" id="GO:1990547">
    <property type="term" value="P:mitochondrial phosphate ion transmembrane transport"/>
    <property type="evidence" value="ECO:0007669"/>
    <property type="project" value="InterPro"/>
</dbReference>
<proteinExistence type="inferred from homology"/>
<dbReference type="EMBL" id="HBEK01008544">
    <property type="protein sequence ID" value="CAD8394685.1"/>
    <property type="molecule type" value="Transcribed_RNA"/>
</dbReference>
<evidence type="ECO:0000256" key="8">
    <source>
        <dbReference type="ARBA" id="ARBA00023128"/>
    </source>
</evidence>
<name>A0A7S0BJA3_9RHOD</name>
<comment type="subcellular location">
    <subcellularLocation>
        <location evidence="1">Mitochondrion inner membrane</location>
        <topology evidence="1">Multi-pass membrane protein</topology>
    </subcellularLocation>
</comment>
<keyword evidence="6" id="KW-0999">Mitochondrion inner membrane</keyword>
<evidence type="ECO:0000256" key="4">
    <source>
        <dbReference type="ARBA" id="ARBA00022692"/>
    </source>
</evidence>
<keyword evidence="5" id="KW-0677">Repeat</keyword>
<accession>A0A7S0BJA3</accession>
<dbReference type="InterPro" id="IPR018108">
    <property type="entry name" value="MCP_transmembrane"/>
</dbReference>
<keyword evidence="3 11" id="KW-0813">Transport</keyword>
<feature type="repeat" description="Solcar" evidence="10">
    <location>
        <begin position="279"/>
        <end position="363"/>
    </location>
</feature>
<evidence type="ECO:0000256" key="12">
    <source>
        <dbReference type="SAM" id="Phobius"/>
    </source>
</evidence>
<organism evidence="13">
    <name type="scientific">Rhodosorus marinus</name>
    <dbReference type="NCBI Taxonomy" id="101924"/>
    <lineage>
        <taxon>Eukaryota</taxon>
        <taxon>Rhodophyta</taxon>
        <taxon>Stylonematophyceae</taxon>
        <taxon>Stylonematales</taxon>
        <taxon>Stylonemataceae</taxon>
        <taxon>Rhodosorus</taxon>
    </lineage>
</organism>